<dbReference type="InterPro" id="IPR036652">
    <property type="entry name" value="YjeF_N_dom_sf"/>
</dbReference>
<dbReference type="OrthoDB" id="9806925at2"/>
<dbReference type="PROSITE" id="PS01050">
    <property type="entry name" value="YJEF_C_2"/>
    <property type="match status" value="1"/>
</dbReference>
<feature type="binding site" evidence="18">
    <location>
        <position position="58"/>
    </location>
    <ligand>
        <name>K(+)</name>
        <dbReference type="ChEBI" id="CHEBI:29103"/>
    </ligand>
</feature>
<dbReference type="GO" id="GO:0110051">
    <property type="term" value="P:metabolite repair"/>
    <property type="evidence" value="ECO:0007669"/>
    <property type="project" value="TreeGrafter"/>
</dbReference>
<name>A0A161LEP4_9BACT</name>
<evidence type="ECO:0000313" key="22">
    <source>
        <dbReference type="EMBL" id="GAT63195.1"/>
    </source>
</evidence>
<comment type="similarity">
    <text evidence="17">Belongs to the NnrD/CARKD family.</text>
</comment>
<dbReference type="InterPro" id="IPR004443">
    <property type="entry name" value="YjeF_N_dom"/>
</dbReference>
<dbReference type="PROSITE" id="PS51385">
    <property type="entry name" value="YJEF_N"/>
    <property type="match status" value="1"/>
</dbReference>
<evidence type="ECO:0000256" key="10">
    <source>
        <dbReference type="ARBA" id="ARBA00023027"/>
    </source>
</evidence>
<keyword evidence="23" id="KW-1185">Reference proteome</keyword>
<keyword evidence="5 18" id="KW-0479">Metal-binding</keyword>
<evidence type="ECO:0000256" key="4">
    <source>
        <dbReference type="ARBA" id="ARBA00009524"/>
    </source>
</evidence>
<protein>
    <recommendedName>
        <fullName evidence="19">Bifunctional NAD(P)H-hydrate repair enzyme</fullName>
    </recommendedName>
    <alternativeName>
        <fullName evidence="19">Nicotinamide nucleotide repair protein</fullName>
    </alternativeName>
    <domain>
        <recommendedName>
            <fullName evidence="19">ADP-dependent (S)-NAD(P)H-hydrate dehydratase</fullName>
            <ecNumber evidence="19">4.2.1.136</ecNumber>
        </recommendedName>
        <alternativeName>
            <fullName evidence="19">ADP-dependent NAD(P)HX dehydratase</fullName>
        </alternativeName>
    </domain>
    <domain>
        <recommendedName>
            <fullName evidence="19">NAD(P)H-hydrate epimerase</fullName>
            <ecNumber evidence="19">5.1.99.6</ecNumber>
        </recommendedName>
    </domain>
</protein>
<evidence type="ECO:0000256" key="5">
    <source>
        <dbReference type="ARBA" id="ARBA00022723"/>
    </source>
</evidence>
<comment type="catalytic activity">
    <reaction evidence="1 18 19">
        <text>(6R)-NADHX = (6S)-NADHX</text>
        <dbReference type="Rhea" id="RHEA:32215"/>
        <dbReference type="ChEBI" id="CHEBI:64074"/>
        <dbReference type="ChEBI" id="CHEBI:64075"/>
        <dbReference type="EC" id="5.1.99.6"/>
    </reaction>
</comment>
<evidence type="ECO:0000256" key="3">
    <source>
        <dbReference type="ARBA" id="ARBA00006001"/>
    </source>
</evidence>
<feature type="binding site" evidence="17">
    <location>
        <position position="442"/>
    </location>
    <ligand>
        <name>(6S)-NADPHX</name>
        <dbReference type="ChEBI" id="CHEBI:64076"/>
    </ligand>
</feature>
<feature type="binding site" evidence="17">
    <location>
        <position position="326"/>
    </location>
    <ligand>
        <name>(6S)-NADPHX</name>
        <dbReference type="ChEBI" id="CHEBI:64076"/>
    </ligand>
</feature>
<evidence type="ECO:0000256" key="7">
    <source>
        <dbReference type="ARBA" id="ARBA00022840"/>
    </source>
</evidence>
<comment type="caution">
    <text evidence="18">Lacks conserved residue(s) required for the propagation of feature annotation.</text>
</comment>
<dbReference type="CDD" id="cd01171">
    <property type="entry name" value="YXKO-related"/>
    <property type="match status" value="1"/>
</dbReference>
<feature type="binding site" evidence="18">
    <location>
        <begin position="57"/>
        <end position="61"/>
    </location>
    <ligand>
        <name>(6S)-NADPHX</name>
        <dbReference type="ChEBI" id="CHEBI:64076"/>
    </ligand>
</feature>
<dbReference type="NCBIfam" id="TIGR00196">
    <property type="entry name" value="yjeF_cterm"/>
    <property type="match status" value="1"/>
</dbReference>
<feature type="binding site" evidence="17">
    <location>
        <position position="377"/>
    </location>
    <ligand>
        <name>(6S)-NADPHX</name>
        <dbReference type="ChEBI" id="CHEBI:64076"/>
    </ligand>
</feature>
<evidence type="ECO:0000256" key="6">
    <source>
        <dbReference type="ARBA" id="ARBA00022741"/>
    </source>
</evidence>
<dbReference type="GO" id="GO:0052856">
    <property type="term" value="F:NAD(P)HX epimerase activity"/>
    <property type="evidence" value="ECO:0007669"/>
    <property type="project" value="UniProtKB-UniRule"/>
</dbReference>
<dbReference type="Pfam" id="PF03853">
    <property type="entry name" value="YjeF_N"/>
    <property type="match status" value="1"/>
</dbReference>
<evidence type="ECO:0000256" key="19">
    <source>
        <dbReference type="PIRNR" id="PIRNR017184"/>
    </source>
</evidence>
<comment type="catalytic activity">
    <reaction evidence="2 18 19">
        <text>(6R)-NADPHX = (6S)-NADPHX</text>
        <dbReference type="Rhea" id="RHEA:32227"/>
        <dbReference type="ChEBI" id="CHEBI:64076"/>
        <dbReference type="ChEBI" id="CHEBI:64077"/>
        <dbReference type="EC" id="5.1.99.6"/>
    </reaction>
</comment>
<comment type="cofactor">
    <cofactor evidence="18 19">
        <name>K(+)</name>
        <dbReference type="ChEBI" id="CHEBI:29103"/>
    </cofactor>
    <text evidence="18 19">Binds 1 potassium ion per subunit.</text>
</comment>
<comment type="function">
    <text evidence="18">Catalyzes the epimerization of the S- and R-forms of NAD(P)HX, a damaged form of NAD(P)H that is a result of enzymatic or heat-dependent hydration. This is a prerequisite for the S-specific NAD(P)H-hydrate dehydratase to allow the repair of both epimers of NAD(P)HX.</text>
</comment>
<feature type="domain" description="YjeF C-terminal" evidence="20">
    <location>
        <begin position="228"/>
        <end position="501"/>
    </location>
</feature>
<feature type="binding site" evidence="17">
    <location>
        <position position="263"/>
    </location>
    <ligand>
        <name>(6S)-NADPHX</name>
        <dbReference type="ChEBI" id="CHEBI:64076"/>
    </ligand>
</feature>
<organism evidence="22 23">
    <name type="scientific">Paludibacter jiangxiensis</name>
    <dbReference type="NCBI Taxonomy" id="681398"/>
    <lineage>
        <taxon>Bacteria</taxon>
        <taxon>Pseudomonadati</taxon>
        <taxon>Bacteroidota</taxon>
        <taxon>Bacteroidia</taxon>
        <taxon>Bacteroidales</taxon>
        <taxon>Paludibacteraceae</taxon>
        <taxon>Paludibacter</taxon>
    </lineage>
</organism>
<reference evidence="23" key="2">
    <citation type="journal article" date="2017" name="Genome Announc.">
        <title>Draft genome sequence of Paludibacter jiangxiensis NM7(T), a propionate-producing fermentative bacterium.</title>
        <authorList>
            <person name="Qiu Y.-L."/>
            <person name="Tourlousse D.M."/>
            <person name="Matsuura N."/>
            <person name="Ohashi A."/>
            <person name="Sekiguchi Y."/>
        </authorList>
    </citation>
    <scope>NUCLEOTIDE SEQUENCE [LARGE SCALE GENOMIC DNA]</scope>
    <source>
        <strain evidence="23">NM7</strain>
    </source>
</reference>
<evidence type="ECO:0000256" key="1">
    <source>
        <dbReference type="ARBA" id="ARBA00000013"/>
    </source>
</evidence>
<dbReference type="SUPFAM" id="SSF64153">
    <property type="entry name" value="YjeF N-terminal domain-like"/>
    <property type="match status" value="1"/>
</dbReference>
<comment type="similarity">
    <text evidence="4 19">In the C-terminal section; belongs to the NnrD/CARKD family.</text>
</comment>
<dbReference type="Gene3D" id="3.40.1190.20">
    <property type="match status" value="1"/>
</dbReference>
<evidence type="ECO:0000256" key="12">
    <source>
        <dbReference type="ARBA" id="ARBA00023239"/>
    </source>
</evidence>
<dbReference type="GO" id="GO:0052855">
    <property type="term" value="F:ADP-dependent NAD(P)H-hydrate dehydratase activity"/>
    <property type="evidence" value="ECO:0007669"/>
    <property type="project" value="UniProtKB-UniRule"/>
</dbReference>
<comment type="similarity">
    <text evidence="18">Belongs to the NnrE/AIBP family.</text>
</comment>
<proteinExistence type="inferred from homology"/>
<evidence type="ECO:0000256" key="11">
    <source>
        <dbReference type="ARBA" id="ARBA00023235"/>
    </source>
</evidence>
<comment type="function">
    <text evidence="14 19">Bifunctional enzyme that catalyzes the epimerization of the S- and R-forms of NAD(P)HX and the dehydration of the S-form of NAD(P)HX at the expense of ADP, which is converted to AMP. This allows the repair of both epimers of NAD(P)HX, a damaged form of NAD(P)H that is a result of enzymatic or heat-dependent hydration.</text>
</comment>
<comment type="cofactor">
    <cofactor evidence="17">
        <name>Mg(2+)</name>
        <dbReference type="ChEBI" id="CHEBI:18420"/>
    </cofactor>
</comment>
<keyword evidence="8 17" id="KW-0521">NADP</keyword>
<keyword evidence="10 17" id="KW-0520">NAD</keyword>
<comment type="similarity">
    <text evidence="3 19">In the N-terminal section; belongs to the NnrE/AIBP family.</text>
</comment>
<keyword evidence="12 17" id="KW-0456">Lyase</keyword>
<evidence type="ECO:0000256" key="14">
    <source>
        <dbReference type="ARBA" id="ARBA00025153"/>
    </source>
</evidence>
<dbReference type="AlphaFoldDB" id="A0A161LEP4"/>
<dbReference type="InterPro" id="IPR030677">
    <property type="entry name" value="Nnr"/>
</dbReference>
<accession>A0A161LEP4</accession>
<evidence type="ECO:0000256" key="8">
    <source>
        <dbReference type="ARBA" id="ARBA00022857"/>
    </source>
</evidence>
<dbReference type="InterPro" id="IPR000631">
    <property type="entry name" value="CARKD"/>
</dbReference>
<dbReference type="EC" id="4.2.1.136" evidence="19"/>
<dbReference type="GO" id="GO:0005524">
    <property type="term" value="F:ATP binding"/>
    <property type="evidence" value="ECO:0007669"/>
    <property type="project" value="UniProtKB-UniRule"/>
</dbReference>
<feature type="domain" description="YjeF N-terminal" evidence="21">
    <location>
        <begin position="9"/>
        <end position="218"/>
    </location>
</feature>
<dbReference type="InterPro" id="IPR029056">
    <property type="entry name" value="Ribokinase-like"/>
</dbReference>
<feature type="binding site" evidence="17">
    <location>
        <position position="441"/>
    </location>
    <ligand>
        <name>AMP</name>
        <dbReference type="ChEBI" id="CHEBI:456215"/>
    </ligand>
</feature>
<dbReference type="GO" id="GO:0046496">
    <property type="term" value="P:nicotinamide nucleotide metabolic process"/>
    <property type="evidence" value="ECO:0007669"/>
    <property type="project" value="UniProtKB-UniRule"/>
</dbReference>
<dbReference type="PANTHER" id="PTHR12592:SF0">
    <property type="entry name" value="ATP-DEPENDENT (S)-NAD(P)H-HYDRATE DEHYDRATASE"/>
    <property type="match status" value="1"/>
</dbReference>
<dbReference type="RefSeq" id="WP_068704143.1">
    <property type="nucleotide sequence ID" value="NZ_BDCR01000003.1"/>
</dbReference>
<dbReference type="EMBL" id="BDCR01000003">
    <property type="protein sequence ID" value="GAT63195.1"/>
    <property type="molecule type" value="Genomic_DNA"/>
</dbReference>
<dbReference type="Pfam" id="PF01256">
    <property type="entry name" value="Carb_kinase"/>
    <property type="match status" value="1"/>
</dbReference>
<keyword evidence="11 18" id="KW-0413">Isomerase</keyword>
<evidence type="ECO:0000256" key="2">
    <source>
        <dbReference type="ARBA" id="ARBA00000909"/>
    </source>
</evidence>
<evidence type="ECO:0000256" key="16">
    <source>
        <dbReference type="ARBA" id="ARBA00049209"/>
    </source>
</evidence>
<evidence type="ECO:0000313" key="23">
    <source>
        <dbReference type="Proteomes" id="UP000076586"/>
    </source>
</evidence>
<comment type="catalytic activity">
    <reaction evidence="15 17 19">
        <text>(6S)-NADHX + ADP = AMP + phosphate + NADH + H(+)</text>
        <dbReference type="Rhea" id="RHEA:32223"/>
        <dbReference type="ChEBI" id="CHEBI:15378"/>
        <dbReference type="ChEBI" id="CHEBI:43474"/>
        <dbReference type="ChEBI" id="CHEBI:57945"/>
        <dbReference type="ChEBI" id="CHEBI:64074"/>
        <dbReference type="ChEBI" id="CHEBI:456215"/>
        <dbReference type="ChEBI" id="CHEBI:456216"/>
        <dbReference type="EC" id="4.2.1.136"/>
    </reaction>
</comment>
<keyword evidence="13" id="KW-0511">Multifunctional enzyme</keyword>
<evidence type="ECO:0000256" key="13">
    <source>
        <dbReference type="ARBA" id="ARBA00023268"/>
    </source>
</evidence>
<dbReference type="Gene3D" id="3.40.50.10260">
    <property type="entry name" value="YjeF N-terminal domain"/>
    <property type="match status" value="1"/>
</dbReference>
<comment type="function">
    <text evidence="17">Catalyzes the dehydration of the S-form of NAD(P)HX at the expense of ADP, which is converted to AMP. Together with NAD(P)HX epimerase, which catalyzes the epimerization of the S- and R-forms, the enzyme allows the repair of both epimers of NAD(P)HX, a damaged form of NAD(P)H that is a result of enzymatic or heat-dependent hydration.</text>
</comment>
<feature type="binding site" evidence="18">
    <location>
        <position position="126"/>
    </location>
    <ligand>
        <name>K(+)</name>
        <dbReference type="ChEBI" id="CHEBI:29103"/>
    </ligand>
</feature>
<feature type="binding site" evidence="17">
    <location>
        <begin position="412"/>
        <end position="416"/>
    </location>
    <ligand>
        <name>AMP</name>
        <dbReference type="ChEBI" id="CHEBI:456215"/>
    </ligand>
</feature>
<dbReference type="STRING" id="681398.PJIAN_3510"/>
<dbReference type="EC" id="5.1.99.6" evidence="19"/>
<dbReference type="PANTHER" id="PTHR12592">
    <property type="entry name" value="ATP-DEPENDENT (S)-NAD(P)H-HYDRATE DEHYDRATASE FAMILY MEMBER"/>
    <property type="match status" value="1"/>
</dbReference>
<feature type="binding site" evidence="18">
    <location>
        <position position="162"/>
    </location>
    <ligand>
        <name>K(+)</name>
        <dbReference type="ChEBI" id="CHEBI:29103"/>
    </ligand>
</feature>
<evidence type="ECO:0000256" key="9">
    <source>
        <dbReference type="ARBA" id="ARBA00022958"/>
    </source>
</evidence>
<evidence type="ECO:0000256" key="17">
    <source>
        <dbReference type="HAMAP-Rule" id="MF_01965"/>
    </source>
</evidence>
<feature type="binding site" evidence="18">
    <location>
        <position position="159"/>
    </location>
    <ligand>
        <name>(6S)-NADPHX</name>
        <dbReference type="ChEBI" id="CHEBI:64076"/>
    </ligand>
</feature>
<evidence type="ECO:0000256" key="18">
    <source>
        <dbReference type="HAMAP-Rule" id="MF_01966"/>
    </source>
</evidence>
<dbReference type="Proteomes" id="UP000076586">
    <property type="component" value="Unassembled WGS sequence"/>
</dbReference>
<evidence type="ECO:0000259" key="21">
    <source>
        <dbReference type="PROSITE" id="PS51385"/>
    </source>
</evidence>
<dbReference type="HAMAP" id="MF_01966">
    <property type="entry name" value="NADHX_epimerase"/>
    <property type="match status" value="1"/>
</dbReference>
<evidence type="ECO:0000256" key="15">
    <source>
        <dbReference type="ARBA" id="ARBA00048238"/>
    </source>
</evidence>
<comment type="catalytic activity">
    <reaction evidence="16 17 19">
        <text>(6S)-NADPHX + ADP = AMP + phosphate + NADPH + H(+)</text>
        <dbReference type="Rhea" id="RHEA:32235"/>
        <dbReference type="ChEBI" id="CHEBI:15378"/>
        <dbReference type="ChEBI" id="CHEBI:43474"/>
        <dbReference type="ChEBI" id="CHEBI:57783"/>
        <dbReference type="ChEBI" id="CHEBI:64076"/>
        <dbReference type="ChEBI" id="CHEBI:456215"/>
        <dbReference type="ChEBI" id="CHEBI:456216"/>
        <dbReference type="EC" id="4.2.1.136"/>
    </reaction>
</comment>
<comment type="subunit">
    <text evidence="17">Homotetramer.</text>
</comment>
<comment type="caution">
    <text evidence="22">The sequence shown here is derived from an EMBL/GenBank/DDBJ whole genome shotgun (WGS) entry which is preliminary data.</text>
</comment>
<sequence length="510" mass="54787">MKIPASYQIKGIDAYTIEHEPVSSADLMMRAAGTVAEWLWQHVEYDTSFKVMAGNGNNGGDALVVAMLLAKAGFNVECFLFNYSQKLSPDCAFYKEEIAKRTNLRFAEVTDPGFRPDIKADEWVIDGLFGTGLNRPLEEPFVSLIRHINTSDATVVSIDIPSGLFGEDNRQNNPEHCIHATYTLSFQFPKLAFLFAENSKVVGDWQVLPIGLHPKAIEKCQTAYNFATREEMAQLLKPKDKFAHKGIFGHALLAGGSKGKIGAIVLAAKSCLRSGVGLLTVQVPASGNDILQISVPEAMTIPDEGENTITAVQIGEKINAVGIGCGMGTSVEAAQALHQLLQTCDKPMEIDADALNILAQHPEWIKLIPTNSILTPHPAEFDRLAGKSATGYERLEKARDFAAKNKVTVVLKGAYTAVINADGEVSFNSTGNPGMATAGSGDTLTGILVALQAQGYQAFDAARLGVFLHGLAGDIAARTIAFESITASDITASLGFAFNELRSKTSNKHS</sequence>
<evidence type="ECO:0000259" key="20">
    <source>
        <dbReference type="PROSITE" id="PS51383"/>
    </source>
</evidence>
<feature type="binding site" evidence="18">
    <location>
        <begin position="130"/>
        <end position="136"/>
    </location>
    <ligand>
        <name>(6S)-NADPHX</name>
        <dbReference type="ChEBI" id="CHEBI:64076"/>
    </ligand>
</feature>
<dbReference type="HAMAP" id="MF_01965">
    <property type="entry name" value="NADHX_dehydratase"/>
    <property type="match status" value="1"/>
</dbReference>
<dbReference type="NCBIfam" id="TIGR00197">
    <property type="entry name" value="yjeF_nterm"/>
    <property type="match status" value="1"/>
</dbReference>
<dbReference type="PROSITE" id="PS51383">
    <property type="entry name" value="YJEF_C_3"/>
    <property type="match status" value="1"/>
</dbReference>
<dbReference type="PIRSF" id="PIRSF017184">
    <property type="entry name" value="Nnr"/>
    <property type="match status" value="1"/>
</dbReference>
<dbReference type="GO" id="GO:0046872">
    <property type="term" value="F:metal ion binding"/>
    <property type="evidence" value="ECO:0007669"/>
    <property type="project" value="UniProtKB-UniRule"/>
</dbReference>
<keyword evidence="9 18" id="KW-0630">Potassium</keyword>
<gene>
    <name evidence="17" type="primary">nnrD</name>
    <name evidence="18" type="synonym">nnrE</name>
    <name evidence="22" type="ORF">PJIAN_3510</name>
</gene>
<reference evidence="23" key="1">
    <citation type="submission" date="2016-04" db="EMBL/GenBank/DDBJ databases">
        <title>Draft genome sequence of Paludibacter jiangxiensis strain NM7.</title>
        <authorList>
            <person name="Qiu Y."/>
            <person name="Matsuura N."/>
            <person name="Ohashi A."/>
            <person name="Tourlousse M.D."/>
            <person name="Sekiguchi Y."/>
        </authorList>
    </citation>
    <scope>NUCLEOTIDE SEQUENCE [LARGE SCALE GENOMIC DNA]</scope>
    <source>
        <strain evidence="23">NM7</strain>
    </source>
</reference>
<dbReference type="InterPro" id="IPR017953">
    <property type="entry name" value="Carbohydrate_kinase_pred_CS"/>
</dbReference>
<keyword evidence="7 17" id="KW-0067">ATP-binding</keyword>
<keyword evidence="6 17" id="KW-0547">Nucleotide-binding</keyword>
<dbReference type="SUPFAM" id="SSF53613">
    <property type="entry name" value="Ribokinase-like"/>
    <property type="match status" value="1"/>
</dbReference>